<dbReference type="SUPFAM" id="SSF143422">
    <property type="entry name" value="Transposase IS200-like"/>
    <property type="match status" value="1"/>
</dbReference>
<gene>
    <name evidence="2" type="ordered locus">Mmc1_2723</name>
</gene>
<dbReference type="GO" id="GO:0004803">
    <property type="term" value="F:transposase activity"/>
    <property type="evidence" value="ECO:0007669"/>
    <property type="project" value="InterPro"/>
</dbReference>
<keyword evidence="3" id="KW-1185">Reference proteome</keyword>
<dbReference type="GO" id="GO:0006313">
    <property type="term" value="P:DNA transposition"/>
    <property type="evidence" value="ECO:0007669"/>
    <property type="project" value="InterPro"/>
</dbReference>
<evidence type="ECO:0000259" key="1">
    <source>
        <dbReference type="SMART" id="SM01321"/>
    </source>
</evidence>
<sequence length="94" mass="10874">MLSGVVSPDHVHILVSHPPQIPVSKLVQRVKGKTSYKMQREFQVLRKQYWGQRMWARGYFACTTGNVTDDMIKEYIDGHTEADDNFKVADFESE</sequence>
<organism evidence="2 3">
    <name type="scientific">Magnetococcus marinus (strain ATCC BAA-1437 / JCM 17883 / MC-1)</name>
    <dbReference type="NCBI Taxonomy" id="156889"/>
    <lineage>
        <taxon>Bacteria</taxon>
        <taxon>Pseudomonadati</taxon>
        <taxon>Pseudomonadota</taxon>
        <taxon>Magnetococcia</taxon>
        <taxon>Magnetococcales</taxon>
        <taxon>Magnetococcaceae</taxon>
        <taxon>Magnetococcus</taxon>
    </lineage>
</organism>
<dbReference type="InterPro" id="IPR036515">
    <property type="entry name" value="Transposase_17_sf"/>
</dbReference>
<dbReference type="PANTHER" id="PTHR33360:SF2">
    <property type="entry name" value="TRANSPOSASE FOR INSERTION SEQUENCE ELEMENT IS200"/>
    <property type="match status" value="1"/>
</dbReference>
<reference evidence="2 3" key="2">
    <citation type="journal article" date="2012" name="Int. J. Syst. Evol. Microbiol.">
        <title>Magnetococcus marinus gen. nov., sp. nov., a marine, magnetotactic bacterium that represents a novel lineage (Magnetococcaceae fam. nov.; Magnetococcales ord. nov.) at the base of the Alphaproteobacteria.</title>
        <authorList>
            <person name="Bazylinski D.A."/>
            <person name="Williams T.J."/>
            <person name="Lefevre C.T."/>
            <person name="Berg R.J."/>
            <person name="Zhang C.L."/>
            <person name="Bowser S.S."/>
            <person name="Dean A.J."/>
            <person name="Beveridge T.J."/>
        </authorList>
    </citation>
    <scope>NUCLEOTIDE SEQUENCE [LARGE SCALE GENOMIC DNA]</scope>
    <source>
        <strain evidence="3">ATCC BAA-1437 / JCM 17883 / MC-1</strain>
    </source>
</reference>
<dbReference type="Gene3D" id="3.30.70.1290">
    <property type="entry name" value="Transposase IS200-like"/>
    <property type="match status" value="1"/>
</dbReference>
<dbReference type="eggNOG" id="COG1943">
    <property type="taxonomic scope" value="Bacteria"/>
</dbReference>
<dbReference type="Pfam" id="PF01797">
    <property type="entry name" value="Y1_Tnp"/>
    <property type="match status" value="1"/>
</dbReference>
<proteinExistence type="predicted"/>
<dbReference type="STRING" id="156889.Mmc1_2723"/>
<dbReference type="PANTHER" id="PTHR33360">
    <property type="entry name" value="TRANSPOSASE FOR INSERTION SEQUENCE ELEMENT IS200"/>
    <property type="match status" value="1"/>
</dbReference>
<feature type="domain" description="Transposase IS200-like" evidence="1">
    <location>
        <begin position="2"/>
        <end position="79"/>
    </location>
</feature>
<dbReference type="SMART" id="SM01321">
    <property type="entry name" value="Y1_Tnp"/>
    <property type="match status" value="1"/>
</dbReference>
<dbReference type="KEGG" id="mgm:Mmc1_2723"/>
<protein>
    <submittedName>
        <fullName evidence="2">Transposase IS200-family protein</fullName>
    </submittedName>
</protein>
<reference evidence="3" key="1">
    <citation type="journal article" date="2009" name="Appl. Environ. Microbiol.">
        <title>Complete genome sequence of the chemolithoautotrophic marine magnetotactic coccus strain MC-1.</title>
        <authorList>
            <person name="Schubbe S."/>
            <person name="Williams T.J."/>
            <person name="Xie G."/>
            <person name="Kiss H.E."/>
            <person name="Brettin T.S."/>
            <person name="Martinez D."/>
            <person name="Ross C.A."/>
            <person name="Schuler D."/>
            <person name="Cox B.L."/>
            <person name="Nealson K.H."/>
            <person name="Bazylinski D.A."/>
        </authorList>
    </citation>
    <scope>NUCLEOTIDE SEQUENCE [LARGE SCALE GENOMIC DNA]</scope>
    <source>
        <strain evidence="3">ATCC BAA-1437 / JCM 17883 / MC-1</strain>
    </source>
</reference>
<dbReference type="Proteomes" id="UP000002586">
    <property type="component" value="Chromosome"/>
</dbReference>
<evidence type="ECO:0000313" key="3">
    <source>
        <dbReference type="Proteomes" id="UP000002586"/>
    </source>
</evidence>
<name>A0LB73_MAGMM</name>
<dbReference type="GO" id="GO:0003677">
    <property type="term" value="F:DNA binding"/>
    <property type="evidence" value="ECO:0007669"/>
    <property type="project" value="InterPro"/>
</dbReference>
<evidence type="ECO:0000313" key="2">
    <source>
        <dbReference type="EMBL" id="ABK45216.1"/>
    </source>
</evidence>
<dbReference type="HOGENOM" id="CLU_101320_5_0_5"/>
<dbReference type="EMBL" id="CP000471">
    <property type="protein sequence ID" value="ABK45216.1"/>
    <property type="molecule type" value="Genomic_DNA"/>
</dbReference>
<accession>A0LB73</accession>
<dbReference type="NCBIfam" id="NF033573">
    <property type="entry name" value="transpos_IS200"/>
    <property type="match status" value="1"/>
</dbReference>
<dbReference type="InterPro" id="IPR002686">
    <property type="entry name" value="Transposase_17"/>
</dbReference>
<dbReference type="AlphaFoldDB" id="A0LB73"/>